<evidence type="ECO:0000259" key="4">
    <source>
        <dbReference type="SMART" id="SM00822"/>
    </source>
</evidence>
<organism evidence="5 6">
    <name type="scientific">Clonostachys solani</name>
    <dbReference type="NCBI Taxonomy" id="160281"/>
    <lineage>
        <taxon>Eukaryota</taxon>
        <taxon>Fungi</taxon>
        <taxon>Dikarya</taxon>
        <taxon>Ascomycota</taxon>
        <taxon>Pezizomycotina</taxon>
        <taxon>Sordariomycetes</taxon>
        <taxon>Hypocreomycetidae</taxon>
        <taxon>Hypocreales</taxon>
        <taxon>Bionectriaceae</taxon>
        <taxon>Clonostachys</taxon>
    </lineage>
</organism>
<dbReference type="PANTHER" id="PTHR48107:SF7">
    <property type="entry name" value="RE15974P"/>
    <property type="match status" value="1"/>
</dbReference>
<gene>
    <name evidence="5" type="ORF">CSOL1703_00005862</name>
</gene>
<dbReference type="AlphaFoldDB" id="A0A9P0EQK7"/>
<evidence type="ECO:0000313" key="6">
    <source>
        <dbReference type="Proteomes" id="UP000775872"/>
    </source>
</evidence>
<dbReference type="FunFam" id="3.40.50.720:FF:000374">
    <property type="entry name" value="3-oxoacyl-(Acyl-carrier-protein) reductase"/>
    <property type="match status" value="1"/>
</dbReference>
<accession>A0A9P0EQK7</accession>
<dbReference type="Pfam" id="PF13561">
    <property type="entry name" value="adh_short_C2"/>
    <property type="match status" value="1"/>
</dbReference>
<dbReference type="PANTHER" id="PTHR48107">
    <property type="entry name" value="NADPH-DEPENDENT ALDEHYDE REDUCTASE-LIKE PROTEIN, CHLOROPLASTIC-RELATED"/>
    <property type="match status" value="1"/>
</dbReference>
<dbReference type="OrthoDB" id="47007at2759"/>
<dbReference type="InterPro" id="IPR057326">
    <property type="entry name" value="KR_dom"/>
</dbReference>
<dbReference type="SMART" id="SM00822">
    <property type="entry name" value="PKS_KR"/>
    <property type="match status" value="1"/>
</dbReference>
<keyword evidence="6" id="KW-1185">Reference proteome</keyword>
<reference evidence="5" key="1">
    <citation type="submission" date="2021-10" db="EMBL/GenBank/DDBJ databases">
        <authorList>
            <person name="Piombo E."/>
        </authorList>
    </citation>
    <scope>NUCLEOTIDE SEQUENCE</scope>
</reference>
<sequence>MCARNGFGRLSSDSRIVRLSPQARSTSSSHQMSLQNKVAIVTGGSRGMGAGTAKELAFRGAKVLITYASNTAKADAVVAAIKAKGGEAASVQADCMDEASPKLVVDTCVRNFGQGIDIIVNNAGAGDEVYLKDTDMDHWNKLFHTNVRFPMFLVKESLPYLQKGGRIVNLSSVVARQAYTMQGAYGASKACMESLARTWALELGASHGITVNCVNPGPVATEMWAATPEESIGDMAAFIKSTPAEGRVGEVEDIVPIVAFLCDETSRWITGSTVCANGGICFT</sequence>
<comment type="caution">
    <text evidence="5">The sequence shown here is derived from an EMBL/GenBank/DDBJ whole genome shotgun (WGS) entry which is preliminary data.</text>
</comment>
<dbReference type="PRINTS" id="PR00080">
    <property type="entry name" value="SDRFAMILY"/>
</dbReference>
<evidence type="ECO:0000256" key="2">
    <source>
        <dbReference type="ARBA" id="ARBA00022857"/>
    </source>
</evidence>
<keyword evidence="2" id="KW-0521">NADP</keyword>
<proteinExistence type="inferred from homology"/>
<dbReference type="SUPFAM" id="SSF51735">
    <property type="entry name" value="NAD(P)-binding Rossmann-fold domains"/>
    <property type="match status" value="1"/>
</dbReference>
<evidence type="ECO:0000256" key="1">
    <source>
        <dbReference type="ARBA" id="ARBA00006484"/>
    </source>
</evidence>
<dbReference type="InterPro" id="IPR036291">
    <property type="entry name" value="NAD(P)-bd_dom_sf"/>
</dbReference>
<evidence type="ECO:0000313" key="5">
    <source>
        <dbReference type="EMBL" id="CAH0055928.1"/>
    </source>
</evidence>
<dbReference type="EMBL" id="CABFOC020000063">
    <property type="protein sequence ID" value="CAH0055928.1"/>
    <property type="molecule type" value="Genomic_DNA"/>
</dbReference>
<feature type="domain" description="Ketoreductase" evidence="4">
    <location>
        <begin position="37"/>
        <end position="217"/>
    </location>
</feature>
<dbReference type="Proteomes" id="UP000775872">
    <property type="component" value="Unassembled WGS sequence"/>
</dbReference>
<dbReference type="InterPro" id="IPR002347">
    <property type="entry name" value="SDR_fam"/>
</dbReference>
<dbReference type="Gene3D" id="3.40.50.720">
    <property type="entry name" value="NAD(P)-binding Rossmann-like Domain"/>
    <property type="match status" value="1"/>
</dbReference>
<dbReference type="PRINTS" id="PR00081">
    <property type="entry name" value="GDHRDH"/>
</dbReference>
<name>A0A9P0EQK7_9HYPO</name>
<keyword evidence="3" id="KW-0560">Oxidoreductase</keyword>
<dbReference type="GO" id="GO:0016614">
    <property type="term" value="F:oxidoreductase activity, acting on CH-OH group of donors"/>
    <property type="evidence" value="ECO:0007669"/>
    <property type="project" value="UniProtKB-ARBA"/>
</dbReference>
<evidence type="ECO:0000256" key="3">
    <source>
        <dbReference type="ARBA" id="ARBA00023002"/>
    </source>
</evidence>
<comment type="similarity">
    <text evidence="1">Belongs to the short-chain dehydrogenases/reductases (SDR) family.</text>
</comment>
<protein>
    <recommendedName>
        <fullName evidence="4">Ketoreductase domain-containing protein</fullName>
    </recommendedName>
</protein>